<evidence type="ECO:0000313" key="1">
    <source>
        <dbReference type="EMBL" id="MCC3803846.1"/>
    </source>
</evidence>
<reference evidence="1" key="1">
    <citation type="submission" date="2020-09" db="EMBL/GenBank/DDBJ databases">
        <title>Genome sequence of Vibrio parahaemolyticus isolates.</title>
        <authorList>
            <person name="Hammerl J.A."/>
            <person name="Strauch E."/>
        </authorList>
    </citation>
    <scope>NUCLEOTIDE SEQUENCE</scope>
    <source>
        <strain evidence="1">17-VB00146</strain>
    </source>
</reference>
<dbReference type="AlphaFoldDB" id="A0A9Q3YG22"/>
<organism evidence="1 2">
    <name type="scientific">Vibrio parahaemolyticus</name>
    <dbReference type="NCBI Taxonomy" id="670"/>
    <lineage>
        <taxon>Bacteria</taxon>
        <taxon>Pseudomonadati</taxon>
        <taxon>Pseudomonadota</taxon>
        <taxon>Gammaproteobacteria</taxon>
        <taxon>Vibrionales</taxon>
        <taxon>Vibrionaceae</taxon>
        <taxon>Vibrio</taxon>
    </lineage>
</organism>
<gene>
    <name evidence="1" type="ORF">IB292_02230</name>
</gene>
<sequence>MKTMSLRNVIRKASKFCLIASVGTVLVFAGQVGQYMVSTKDARMHTIALWNEQNPNNTAISQQFINNCLTPKKLEEGELKEQLSRETKAISVYDCGNNLGAESLVTAIRKSDDSMSSLAWPLSVFAD</sequence>
<dbReference type="EMBL" id="JACVHL010000002">
    <property type="protein sequence ID" value="MCC3803846.1"/>
    <property type="molecule type" value="Genomic_DNA"/>
</dbReference>
<accession>A0A9Q3YG22</accession>
<proteinExistence type="predicted"/>
<name>A0A9Q3YG22_VIBPH</name>
<protein>
    <submittedName>
        <fullName evidence="1">Uncharacterized protein</fullName>
    </submittedName>
</protein>
<dbReference type="Proteomes" id="UP000726777">
    <property type="component" value="Unassembled WGS sequence"/>
</dbReference>
<comment type="caution">
    <text evidence="1">The sequence shown here is derived from an EMBL/GenBank/DDBJ whole genome shotgun (WGS) entry which is preliminary data.</text>
</comment>
<evidence type="ECO:0000313" key="2">
    <source>
        <dbReference type="Proteomes" id="UP000726777"/>
    </source>
</evidence>
<dbReference type="RefSeq" id="WP_228085520.1">
    <property type="nucleotide sequence ID" value="NZ_JACVHL010000002.1"/>
</dbReference>